<dbReference type="PANTHER" id="PTHR32440">
    <property type="entry name" value="PHOSPHATASE DCR2-RELATED-RELATED"/>
    <property type="match status" value="1"/>
</dbReference>
<organism evidence="2">
    <name type="scientific">Paenibacillus sp. SYP-B3998</name>
    <dbReference type="NCBI Taxonomy" id="2678564"/>
    <lineage>
        <taxon>Bacteria</taxon>
        <taxon>Bacillati</taxon>
        <taxon>Bacillota</taxon>
        <taxon>Bacilli</taxon>
        <taxon>Bacillales</taxon>
        <taxon>Paenibacillaceae</taxon>
        <taxon>Paenibacillus</taxon>
    </lineage>
</organism>
<dbReference type="PIRSF" id="PIRSF030250">
    <property type="entry name" value="Ptase_At2g46880"/>
    <property type="match status" value="1"/>
</dbReference>
<dbReference type="EMBL" id="JAAIKC010000001">
    <property type="protein sequence ID" value="NEW05057.1"/>
    <property type="molecule type" value="Genomic_DNA"/>
</dbReference>
<dbReference type="CDD" id="cd07383">
    <property type="entry name" value="MPP_Dcr2"/>
    <property type="match status" value="1"/>
</dbReference>
<protein>
    <submittedName>
        <fullName evidence="2">Metallophosphoesterase family protein</fullName>
    </submittedName>
</protein>
<evidence type="ECO:0000259" key="1">
    <source>
        <dbReference type="Pfam" id="PF00149"/>
    </source>
</evidence>
<gene>
    <name evidence="2" type="ORF">GK047_03360</name>
</gene>
<dbReference type="InterPro" id="IPR011230">
    <property type="entry name" value="PAP14/16/28/29"/>
</dbReference>
<reference evidence="2" key="1">
    <citation type="submission" date="2020-02" db="EMBL/GenBank/DDBJ databases">
        <authorList>
            <person name="Shen X.-R."/>
            <person name="Zhang Y.-X."/>
        </authorList>
    </citation>
    <scope>NUCLEOTIDE SEQUENCE</scope>
    <source>
        <strain evidence="2">SYP-B3998</strain>
    </source>
</reference>
<dbReference type="SUPFAM" id="SSF56300">
    <property type="entry name" value="Metallo-dependent phosphatases"/>
    <property type="match status" value="1"/>
</dbReference>
<dbReference type="Pfam" id="PF00149">
    <property type="entry name" value="Metallophos"/>
    <property type="match status" value="1"/>
</dbReference>
<feature type="domain" description="Calcineurin-like phosphoesterase" evidence="1">
    <location>
        <begin position="20"/>
        <end position="255"/>
    </location>
</feature>
<proteinExistence type="predicted"/>
<dbReference type="Gene3D" id="3.60.21.10">
    <property type="match status" value="1"/>
</dbReference>
<dbReference type="InterPro" id="IPR029052">
    <property type="entry name" value="Metallo-depent_PP-like"/>
</dbReference>
<dbReference type="AlphaFoldDB" id="A0A6G3ZUG4"/>
<dbReference type="GO" id="GO:0005737">
    <property type="term" value="C:cytoplasm"/>
    <property type="evidence" value="ECO:0007669"/>
    <property type="project" value="TreeGrafter"/>
</dbReference>
<name>A0A6G3ZUG4_9BACL</name>
<dbReference type="InterPro" id="IPR004843">
    <property type="entry name" value="Calcineurin-like_PHP"/>
</dbReference>
<dbReference type="PANTHER" id="PTHR32440:SF11">
    <property type="entry name" value="METALLOPHOSPHOESTERASE DOMAIN-CONTAINING PROTEIN"/>
    <property type="match status" value="1"/>
</dbReference>
<dbReference type="GO" id="GO:0016788">
    <property type="term" value="F:hydrolase activity, acting on ester bonds"/>
    <property type="evidence" value="ECO:0007669"/>
    <property type="project" value="TreeGrafter"/>
</dbReference>
<accession>A0A6G3ZUG4</accession>
<sequence>MRRIITVPHQLSFRQNQTFTITQFTDIHWKNGGEEDQLSLRLMEEVLDAEQPDLVVFTGDVIYTGYVTPGEPICEKPLQAFKDAVQAAESRGIPWAVAFGNHDTEQAITREELMNSVLEHKHTVASPGPIQLNGVGNYVLQIAGSDDKPAAVLYLFDSGNLSPLPHVKGYDWIRSDQIAWYREESHKLRDHAGGNALPALAFFHIPLPEYKEVWDKETCYGHKFEDVCSAKVNSGLFNAMVEMGDVMGTFVGHDHTNDFTGELHGIRLCYGRASGYNTYGKEGFPRGARMIRLRQGVREFETWLRLADGTVVREQPEHVPEK</sequence>
<evidence type="ECO:0000313" key="2">
    <source>
        <dbReference type="EMBL" id="NEW05057.1"/>
    </source>
</evidence>
<comment type="caution">
    <text evidence="2">The sequence shown here is derived from an EMBL/GenBank/DDBJ whole genome shotgun (WGS) entry which is preliminary data.</text>
</comment>